<reference evidence="2 3" key="1">
    <citation type="submission" date="2017-10" db="EMBL/GenBank/DDBJ databases">
        <title>A new Pekin duck reference genome.</title>
        <authorList>
            <person name="Hou Z.-C."/>
            <person name="Zhou Z.-K."/>
            <person name="Zhu F."/>
            <person name="Hou S.-S."/>
        </authorList>
    </citation>
    <scope>NUCLEOTIDE SEQUENCE [LARGE SCALE GENOMIC DNA]</scope>
</reference>
<name>A0A493SWS0_ANAPP</name>
<protein>
    <submittedName>
        <fullName evidence="2">Uncharacterized protein</fullName>
    </submittedName>
</protein>
<evidence type="ECO:0000256" key="1">
    <source>
        <dbReference type="SAM" id="MobiDB-lite"/>
    </source>
</evidence>
<dbReference type="AlphaFoldDB" id="A0A493SWS0"/>
<organism evidence="2 3">
    <name type="scientific">Anas platyrhynchos platyrhynchos</name>
    <name type="common">Northern mallard</name>
    <dbReference type="NCBI Taxonomy" id="8840"/>
    <lineage>
        <taxon>Eukaryota</taxon>
        <taxon>Metazoa</taxon>
        <taxon>Chordata</taxon>
        <taxon>Craniata</taxon>
        <taxon>Vertebrata</taxon>
        <taxon>Euteleostomi</taxon>
        <taxon>Archelosauria</taxon>
        <taxon>Archosauria</taxon>
        <taxon>Dinosauria</taxon>
        <taxon>Saurischia</taxon>
        <taxon>Theropoda</taxon>
        <taxon>Coelurosauria</taxon>
        <taxon>Aves</taxon>
        <taxon>Neognathae</taxon>
        <taxon>Galloanserae</taxon>
        <taxon>Anseriformes</taxon>
        <taxon>Anatidae</taxon>
        <taxon>Anatinae</taxon>
        <taxon>Anas</taxon>
    </lineage>
</organism>
<dbReference type="STRING" id="8840.ENSAPLP00000018027"/>
<sequence length="85" mass="8647">MRGGRSSWVVVPPGAAAGPRTSPPRSSRAPGGVATARSPCSRPVTGPEGLHLVTWNVGTASPPPDVTSLLQLNSLGPTMDMYVIG</sequence>
<dbReference type="GeneTree" id="ENSGT00940000181112"/>
<dbReference type="Proteomes" id="UP000016666">
    <property type="component" value="Chromosome 20"/>
</dbReference>
<reference evidence="2" key="3">
    <citation type="submission" date="2025-09" db="UniProtKB">
        <authorList>
            <consortium name="Ensembl"/>
        </authorList>
    </citation>
    <scope>IDENTIFICATION</scope>
</reference>
<accession>A0A493SWS0</accession>
<proteinExistence type="predicted"/>
<feature type="region of interest" description="Disordered" evidence="1">
    <location>
        <begin position="1"/>
        <end position="45"/>
    </location>
</feature>
<evidence type="ECO:0000313" key="2">
    <source>
        <dbReference type="Ensembl" id="ENSAPLP00000018027.1"/>
    </source>
</evidence>
<evidence type="ECO:0000313" key="3">
    <source>
        <dbReference type="Proteomes" id="UP000016666"/>
    </source>
</evidence>
<feature type="compositionally biased region" description="Low complexity" evidence="1">
    <location>
        <begin position="12"/>
        <end position="32"/>
    </location>
</feature>
<reference evidence="2" key="2">
    <citation type="submission" date="2025-08" db="UniProtKB">
        <authorList>
            <consortium name="Ensembl"/>
        </authorList>
    </citation>
    <scope>IDENTIFICATION</scope>
</reference>
<keyword evidence="3" id="KW-1185">Reference proteome</keyword>
<dbReference type="Ensembl" id="ENSAPLT00000041009.1">
    <property type="protein sequence ID" value="ENSAPLP00000018027.1"/>
    <property type="gene ID" value="ENSAPLG00000025123.1"/>
</dbReference>